<sequence length="335" mass="36776">MATPADCVASDDASSASPHVPVYIHRTRSQIFKYTEDVNQPEPLQDVQDAEDDIRLRMNRHSARHLSSDVVAMQTVWSSINTANDATKPSRAPIGIVKSNHSLVEFEPVAGSSIRSKVPSLHDVRLSWGERPRNVLVVLKRGLSAARVVLLELAVWLIEVQKINVIVEPTVKADVEPDVAQRLSSWDGDEAKKRILSTADLVVILGGDGTILWTSQLFHGARSGDIPPIMAFAMGTLGFMTPFQVADWKGDLTHVIETCPGISLRDRLVCRHYEKDDDPNRASPQHEYSVVNEICIDRGGEQALTNIECFADGHFVTRIRADGVIVSTPTGSTAC</sequence>
<keyword evidence="3" id="KW-0418">Kinase</keyword>
<organism evidence="6 7">
    <name type="scientific">Plasmodiophora brassicae</name>
    <name type="common">Clubroot disease agent</name>
    <dbReference type="NCBI Taxonomy" id="37360"/>
    <lineage>
        <taxon>Eukaryota</taxon>
        <taxon>Sar</taxon>
        <taxon>Rhizaria</taxon>
        <taxon>Endomyxa</taxon>
        <taxon>Phytomyxea</taxon>
        <taxon>Plasmodiophorida</taxon>
        <taxon>Plasmodiophoridae</taxon>
        <taxon>Plasmodiophora</taxon>
    </lineage>
</organism>
<dbReference type="AlphaFoldDB" id="A0A0G4IZ03"/>
<evidence type="ECO:0000313" key="7">
    <source>
        <dbReference type="Proteomes" id="UP000039324"/>
    </source>
</evidence>
<dbReference type="InterPro" id="IPR002504">
    <property type="entry name" value="NADK"/>
</dbReference>
<dbReference type="InterPro" id="IPR017437">
    <property type="entry name" value="ATP-NAD_kinase_PpnK-typ_C"/>
</dbReference>
<dbReference type="SUPFAM" id="SSF111331">
    <property type="entry name" value="NAD kinase/diacylglycerol kinase-like"/>
    <property type="match status" value="1"/>
</dbReference>
<dbReference type="PANTHER" id="PTHR20275:SF0">
    <property type="entry name" value="NAD KINASE"/>
    <property type="match status" value="1"/>
</dbReference>
<dbReference type="Pfam" id="PF01513">
    <property type="entry name" value="NAD_kinase"/>
    <property type="match status" value="1"/>
</dbReference>
<keyword evidence="7" id="KW-1185">Reference proteome</keyword>
<accession>A0A0G4IZ03</accession>
<evidence type="ECO:0008006" key="8">
    <source>
        <dbReference type="Google" id="ProtNLM"/>
    </source>
</evidence>
<protein>
    <recommendedName>
        <fullName evidence="8">NAD(+) kinase</fullName>
    </recommendedName>
</protein>
<keyword evidence="4" id="KW-0521">NADP</keyword>
<dbReference type="Gene3D" id="2.60.200.30">
    <property type="entry name" value="Probable inorganic polyphosphate/atp-NAD kinase, domain 2"/>
    <property type="match status" value="1"/>
</dbReference>
<evidence type="ECO:0000256" key="4">
    <source>
        <dbReference type="ARBA" id="ARBA00022857"/>
    </source>
</evidence>
<keyword evidence="5" id="KW-0520">NAD</keyword>
<evidence type="ECO:0000256" key="1">
    <source>
        <dbReference type="ARBA" id="ARBA00010995"/>
    </source>
</evidence>
<dbReference type="Proteomes" id="UP000039324">
    <property type="component" value="Unassembled WGS sequence"/>
</dbReference>
<dbReference type="GO" id="GO:0003951">
    <property type="term" value="F:NAD+ kinase activity"/>
    <property type="evidence" value="ECO:0007669"/>
    <property type="project" value="InterPro"/>
</dbReference>
<gene>
    <name evidence="6" type="ORF">PBRA_001642</name>
</gene>
<dbReference type="InterPro" id="IPR017438">
    <property type="entry name" value="ATP-NAD_kinase_N"/>
</dbReference>
<name>A0A0G4IZ03_PLABS</name>
<dbReference type="GO" id="GO:0019674">
    <property type="term" value="P:NAD+ metabolic process"/>
    <property type="evidence" value="ECO:0007669"/>
    <property type="project" value="InterPro"/>
</dbReference>
<evidence type="ECO:0000256" key="5">
    <source>
        <dbReference type="ARBA" id="ARBA00023027"/>
    </source>
</evidence>
<dbReference type="GO" id="GO:0006741">
    <property type="term" value="P:NADP+ biosynthetic process"/>
    <property type="evidence" value="ECO:0007669"/>
    <property type="project" value="InterPro"/>
</dbReference>
<dbReference type="OrthoDB" id="24581at2759"/>
<reference evidence="6 7" key="1">
    <citation type="submission" date="2015-02" db="EMBL/GenBank/DDBJ databases">
        <authorList>
            <person name="Chooi Y.-H."/>
        </authorList>
    </citation>
    <scope>NUCLEOTIDE SEQUENCE [LARGE SCALE GENOMIC DNA]</scope>
    <source>
        <strain evidence="6">E3</strain>
    </source>
</reference>
<dbReference type="Gene3D" id="3.40.50.10330">
    <property type="entry name" value="Probable inorganic polyphosphate/atp-NAD kinase, domain 1"/>
    <property type="match status" value="1"/>
</dbReference>
<proteinExistence type="inferred from homology"/>
<comment type="similarity">
    <text evidence="1">Belongs to the NAD kinase family.</text>
</comment>
<dbReference type="STRING" id="37360.A0A0G4IZ03"/>
<dbReference type="InterPro" id="IPR016064">
    <property type="entry name" value="NAD/diacylglycerol_kinase_sf"/>
</dbReference>
<dbReference type="PANTHER" id="PTHR20275">
    <property type="entry name" value="NAD KINASE"/>
    <property type="match status" value="1"/>
</dbReference>
<keyword evidence="2" id="KW-0808">Transferase</keyword>
<evidence type="ECO:0000256" key="2">
    <source>
        <dbReference type="ARBA" id="ARBA00022679"/>
    </source>
</evidence>
<dbReference type="Pfam" id="PF20143">
    <property type="entry name" value="NAD_kinase_C"/>
    <property type="match status" value="1"/>
</dbReference>
<evidence type="ECO:0000313" key="6">
    <source>
        <dbReference type="EMBL" id="CEP00588.1"/>
    </source>
</evidence>
<evidence type="ECO:0000256" key="3">
    <source>
        <dbReference type="ARBA" id="ARBA00022777"/>
    </source>
</evidence>
<dbReference type="EMBL" id="CDSF01000101">
    <property type="protein sequence ID" value="CEP00588.1"/>
    <property type="molecule type" value="Genomic_DNA"/>
</dbReference>